<evidence type="ECO:0000256" key="5">
    <source>
        <dbReference type="RuleBase" id="RU004379"/>
    </source>
</evidence>
<evidence type="ECO:0000313" key="7">
    <source>
        <dbReference type="EMBL" id="KXS15738.1"/>
    </source>
</evidence>
<keyword evidence="2 5" id="KW-0812">Transmembrane</keyword>
<comment type="similarity">
    <text evidence="5">Belongs to the BI1 family.</text>
</comment>
<evidence type="ECO:0000256" key="2">
    <source>
        <dbReference type="ARBA" id="ARBA00022692"/>
    </source>
</evidence>
<dbReference type="OMA" id="SIRMGKF"/>
<feature type="compositionally biased region" description="Basic and acidic residues" evidence="6">
    <location>
        <begin position="1"/>
        <end position="10"/>
    </location>
</feature>
<name>A0A139AG52_GONPJ</name>
<proteinExistence type="inferred from homology"/>
<evidence type="ECO:0000256" key="3">
    <source>
        <dbReference type="ARBA" id="ARBA00022989"/>
    </source>
</evidence>
<feature type="transmembrane region" description="Helical" evidence="5">
    <location>
        <begin position="103"/>
        <end position="122"/>
    </location>
</feature>
<keyword evidence="8" id="KW-1185">Reference proteome</keyword>
<evidence type="ECO:0000256" key="6">
    <source>
        <dbReference type="SAM" id="MobiDB-lite"/>
    </source>
</evidence>
<keyword evidence="3 5" id="KW-1133">Transmembrane helix</keyword>
<protein>
    <submittedName>
        <fullName evidence="7">UPF0005-domain-containing protein</fullName>
    </submittedName>
</protein>
<feature type="transmembrane region" description="Helical" evidence="5">
    <location>
        <begin position="187"/>
        <end position="207"/>
    </location>
</feature>
<sequence>MSKREEDRRPLLSSRAGDPVDVVEAPPPSYRAHQAGEDYFADPESAVKPVVFLKDAGDEIRRGFIRKVYTILAAQIGFSVLVGAMMMFANGGSFKHWIAQNVWAFYVSMVVAFISLITLTFVKRQTPWNFVVLSVFTFCEAFTIGTAASLYDSRVVLQAVIITFGLFALLTVFTIQSKYDFSGIGPFLYISLFALIIAGFVQVFLPFNRVADLFIAVIGALVFCGYTIFDTYMILNRLSPEDYIMAAVELYLDLLNLFLYILRILNDLNRE</sequence>
<evidence type="ECO:0000256" key="1">
    <source>
        <dbReference type="ARBA" id="ARBA00004141"/>
    </source>
</evidence>
<evidence type="ECO:0000256" key="4">
    <source>
        <dbReference type="ARBA" id="ARBA00023136"/>
    </source>
</evidence>
<organism evidence="7 8">
    <name type="scientific">Gonapodya prolifera (strain JEL478)</name>
    <name type="common">Monoblepharis prolifera</name>
    <dbReference type="NCBI Taxonomy" id="1344416"/>
    <lineage>
        <taxon>Eukaryota</taxon>
        <taxon>Fungi</taxon>
        <taxon>Fungi incertae sedis</taxon>
        <taxon>Chytridiomycota</taxon>
        <taxon>Chytridiomycota incertae sedis</taxon>
        <taxon>Monoblepharidomycetes</taxon>
        <taxon>Monoblepharidales</taxon>
        <taxon>Gonapodyaceae</taxon>
        <taxon>Gonapodya</taxon>
    </lineage>
</organism>
<dbReference type="AlphaFoldDB" id="A0A139AG52"/>
<dbReference type="EMBL" id="KQ965760">
    <property type="protein sequence ID" value="KXS15738.1"/>
    <property type="molecule type" value="Genomic_DNA"/>
</dbReference>
<dbReference type="PANTHER" id="PTHR23291">
    <property type="entry name" value="BAX INHIBITOR-RELATED"/>
    <property type="match status" value="1"/>
</dbReference>
<gene>
    <name evidence="7" type="ORF">M427DRAFT_32159</name>
</gene>
<dbReference type="Proteomes" id="UP000070544">
    <property type="component" value="Unassembled WGS sequence"/>
</dbReference>
<evidence type="ECO:0000313" key="8">
    <source>
        <dbReference type="Proteomes" id="UP000070544"/>
    </source>
</evidence>
<feature type="transmembrane region" description="Helical" evidence="5">
    <location>
        <begin position="213"/>
        <end position="235"/>
    </location>
</feature>
<feature type="transmembrane region" description="Helical" evidence="5">
    <location>
        <begin position="129"/>
        <end position="150"/>
    </location>
</feature>
<keyword evidence="4 5" id="KW-0472">Membrane</keyword>
<accession>A0A139AG52</accession>
<reference evidence="7 8" key="1">
    <citation type="journal article" date="2015" name="Genome Biol. Evol.">
        <title>Phylogenomic analyses indicate that early fungi evolved digesting cell walls of algal ancestors of land plants.</title>
        <authorList>
            <person name="Chang Y."/>
            <person name="Wang S."/>
            <person name="Sekimoto S."/>
            <person name="Aerts A.L."/>
            <person name="Choi C."/>
            <person name="Clum A."/>
            <person name="LaButti K.M."/>
            <person name="Lindquist E.A."/>
            <person name="Yee Ngan C."/>
            <person name="Ohm R.A."/>
            <person name="Salamov A.A."/>
            <person name="Grigoriev I.V."/>
            <person name="Spatafora J.W."/>
            <person name="Berbee M.L."/>
        </authorList>
    </citation>
    <scope>NUCLEOTIDE SEQUENCE [LARGE SCALE GENOMIC DNA]</scope>
    <source>
        <strain evidence="7 8">JEL478</strain>
    </source>
</reference>
<feature type="region of interest" description="Disordered" evidence="6">
    <location>
        <begin position="1"/>
        <end position="29"/>
    </location>
</feature>
<dbReference type="GO" id="GO:0016020">
    <property type="term" value="C:membrane"/>
    <property type="evidence" value="ECO:0007669"/>
    <property type="project" value="UniProtKB-SubCell"/>
</dbReference>
<dbReference type="InterPro" id="IPR006214">
    <property type="entry name" value="Bax_inhibitor_1-related"/>
</dbReference>
<feature type="transmembrane region" description="Helical" evidence="5">
    <location>
        <begin position="156"/>
        <end position="175"/>
    </location>
</feature>
<feature type="transmembrane region" description="Helical" evidence="5">
    <location>
        <begin position="68"/>
        <end position="91"/>
    </location>
</feature>
<comment type="subcellular location">
    <subcellularLocation>
        <location evidence="1">Membrane</location>
        <topology evidence="1">Multi-pass membrane protein</topology>
    </subcellularLocation>
</comment>
<dbReference type="OrthoDB" id="7933078at2759"/>
<dbReference type="PANTHER" id="PTHR23291:SF50">
    <property type="entry name" value="PROTEIN LIFEGUARD 4"/>
    <property type="match status" value="1"/>
</dbReference>
<dbReference type="Pfam" id="PF01027">
    <property type="entry name" value="Bax1-I"/>
    <property type="match status" value="1"/>
</dbReference>
<feature type="transmembrane region" description="Helical" evidence="5">
    <location>
        <begin position="247"/>
        <end position="265"/>
    </location>
</feature>